<reference evidence="1 2" key="1">
    <citation type="submission" date="2020-07" db="EMBL/GenBank/DDBJ databases">
        <title>Sequencing the genomes of 1000 actinobacteria strains.</title>
        <authorList>
            <person name="Klenk H.-P."/>
        </authorList>
    </citation>
    <scope>NUCLEOTIDE SEQUENCE [LARGE SCALE GENOMIC DNA]</scope>
    <source>
        <strain evidence="1 2">DSM 26341</strain>
    </source>
</reference>
<dbReference type="AlphaFoldDB" id="A0A7Z0A9H7"/>
<comment type="caution">
    <text evidence="1">The sequence shown here is derived from an EMBL/GenBank/DDBJ whole genome shotgun (WGS) entry which is preliminary data.</text>
</comment>
<proteinExistence type="predicted"/>
<gene>
    <name evidence="1" type="ORF">BJY26_000382</name>
</gene>
<keyword evidence="2" id="KW-1185">Reference proteome</keyword>
<evidence type="ECO:0000313" key="1">
    <source>
        <dbReference type="EMBL" id="NYI66076.1"/>
    </source>
</evidence>
<sequence>MTIKNRTVEEQHRLNGYRRRRRVLEYALYHSVQAEPATAGEVKQFLKTAPPEVFILLDGLAIGGPRGQRPHGVDKERNDRIVAGVVGWLLGKPGVTGRDH</sequence>
<dbReference type="EMBL" id="JACBZP010000001">
    <property type="protein sequence ID" value="NYI66076.1"/>
    <property type="molecule type" value="Genomic_DNA"/>
</dbReference>
<organism evidence="1 2">
    <name type="scientific">Spelaeicoccus albus</name>
    <dbReference type="NCBI Taxonomy" id="1280376"/>
    <lineage>
        <taxon>Bacteria</taxon>
        <taxon>Bacillati</taxon>
        <taxon>Actinomycetota</taxon>
        <taxon>Actinomycetes</taxon>
        <taxon>Micrococcales</taxon>
        <taxon>Brevibacteriaceae</taxon>
        <taxon>Spelaeicoccus</taxon>
    </lineage>
</organism>
<protein>
    <submittedName>
        <fullName evidence="1">Uncharacterized protein</fullName>
    </submittedName>
</protein>
<dbReference type="RefSeq" id="WP_179425188.1">
    <property type="nucleotide sequence ID" value="NZ_JACBZP010000001.1"/>
</dbReference>
<dbReference type="Proteomes" id="UP000539111">
    <property type="component" value="Unassembled WGS sequence"/>
</dbReference>
<accession>A0A7Z0A9H7</accession>
<name>A0A7Z0A9H7_9MICO</name>
<evidence type="ECO:0000313" key="2">
    <source>
        <dbReference type="Proteomes" id="UP000539111"/>
    </source>
</evidence>